<dbReference type="OrthoDB" id="9802147at2"/>
<feature type="domain" description="Orn/DAP/Arg decarboxylase 2 N-terminal" evidence="9">
    <location>
        <begin position="34"/>
        <end position="258"/>
    </location>
</feature>
<sequence>MGRLETILESPQIWLRNERPDEPIFFFNPEQLRATAQHFLSGFPGEVTYAVKANPHIDVLAVLAEEGVTAFDVASPDEMMRVRQVLPNARLHYHNPIRSRDEIALARLYGVASWSVDRMSELDKLGDITGVEIAVRFKLPVAGAAYDFGTKFGAEPELAVALLAEVAKRGGVPSMTFHPGTQCHDAQAWVSYIGKAAEIARAARVQLRRLNVGGGFPAHRCDRMPDLDGIFAAIIGAVKNGFGDAPPKLVCEPGRGMVSECFTLALRVKALTDEAVFLNDGIYGGLNEWRDLGTGERVDLVTPEFGKQPDKRVDRIVFGPTCDSLDRLPSPLPLPDGIAEGDYLLFHGIGAYSLAQATRFNGYGAQEVVTLRR</sequence>
<evidence type="ECO:0000313" key="11">
    <source>
        <dbReference type="Proteomes" id="UP000220836"/>
    </source>
</evidence>
<evidence type="ECO:0000256" key="3">
    <source>
        <dbReference type="ARBA" id="ARBA00022898"/>
    </source>
</evidence>
<accession>A0A238KVV1</accession>
<dbReference type="SUPFAM" id="SSF51419">
    <property type="entry name" value="PLP-binding barrel"/>
    <property type="match status" value="1"/>
</dbReference>
<dbReference type="PROSITE" id="PS00878">
    <property type="entry name" value="ODR_DC_2_1"/>
    <property type="match status" value="1"/>
</dbReference>
<feature type="modified residue" description="N6-(pyridoxal phosphate)lysine" evidence="8">
    <location>
        <position position="52"/>
    </location>
</feature>
<keyword evidence="11" id="KW-1185">Reference proteome</keyword>
<feature type="active site" description="Proton donor" evidence="8">
    <location>
        <position position="322"/>
    </location>
</feature>
<dbReference type="AlphaFoldDB" id="A0A238KVV1"/>
<evidence type="ECO:0000256" key="2">
    <source>
        <dbReference type="ARBA" id="ARBA00008872"/>
    </source>
</evidence>
<dbReference type="CDD" id="cd00622">
    <property type="entry name" value="PLPDE_III_ODC"/>
    <property type="match status" value="1"/>
</dbReference>
<dbReference type="Pfam" id="PF02784">
    <property type="entry name" value="Orn_Arg_deC_N"/>
    <property type="match status" value="1"/>
</dbReference>
<dbReference type="EC" id="4.1.1.17" evidence="6"/>
<dbReference type="InterPro" id="IPR022653">
    <property type="entry name" value="De-COase2_pyr-phos_BS"/>
</dbReference>
<dbReference type="PRINTS" id="PR01179">
    <property type="entry name" value="ODADCRBXLASE"/>
</dbReference>
<dbReference type="EMBL" id="FXYH01000013">
    <property type="protein sequence ID" value="SMX46312.1"/>
    <property type="molecule type" value="Genomic_DNA"/>
</dbReference>
<evidence type="ECO:0000256" key="4">
    <source>
        <dbReference type="ARBA" id="ARBA00023239"/>
    </source>
</evidence>
<dbReference type="RefSeq" id="WP_097805706.1">
    <property type="nucleotide sequence ID" value="NZ_FXYH01000013.1"/>
</dbReference>
<comment type="cofactor">
    <cofactor evidence="1 8">
        <name>pyridoxal 5'-phosphate</name>
        <dbReference type="ChEBI" id="CHEBI:597326"/>
    </cofactor>
</comment>
<dbReference type="Gene3D" id="2.40.37.10">
    <property type="entry name" value="Lyase, Ornithine Decarboxylase, Chain A, domain 1"/>
    <property type="match status" value="1"/>
</dbReference>
<proteinExistence type="inferred from homology"/>
<dbReference type="PANTHER" id="PTHR11482:SF6">
    <property type="entry name" value="ORNITHINE DECARBOXYLASE 1-RELATED"/>
    <property type="match status" value="1"/>
</dbReference>
<dbReference type="InterPro" id="IPR002433">
    <property type="entry name" value="Orn_de-COase"/>
</dbReference>
<name>A0A238KVV1_9RHOB</name>
<reference evidence="10 11" key="1">
    <citation type="submission" date="2017-05" db="EMBL/GenBank/DDBJ databases">
        <authorList>
            <person name="Song R."/>
            <person name="Chenine A.L."/>
            <person name="Ruprecht R.M."/>
        </authorList>
    </citation>
    <scope>NUCLEOTIDE SEQUENCE [LARGE SCALE GENOMIC DNA]</scope>
    <source>
        <strain evidence="10 11">CECT 8663</strain>
    </source>
</reference>
<evidence type="ECO:0000259" key="9">
    <source>
        <dbReference type="Pfam" id="PF02784"/>
    </source>
</evidence>
<dbReference type="InterPro" id="IPR009006">
    <property type="entry name" value="Ala_racemase/Decarboxylase_C"/>
</dbReference>
<comment type="catalytic activity">
    <reaction evidence="7">
        <text>L-ornithine + H(+) = putrescine + CO2</text>
        <dbReference type="Rhea" id="RHEA:22964"/>
        <dbReference type="ChEBI" id="CHEBI:15378"/>
        <dbReference type="ChEBI" id="CHEBI:16526"/>
        <dbReference type="ChEBI" id="CHEBI:46911"/>
        <dbReference type="ChEBI" id="CHEBI:326268"/>
        <dbReference type="EC" id="4.1.1.17"/>
    </reaction>
</comment>
<dbReference type="InterPro" id="IPR022644">
    <property type="entry name" value="De-COase2_N"/>
</dbReference>
<dbReference type="InterPro" id="IPR029066">
    <property type="entry name" value="PLP-binding_barrel"/>
</dbReference>
<comment type="similarity">
    <text evidence="2">Belongs to the Orn/Lys/Arg decarboxylase class-II family.</text>
</comment>
<evidence type="ECO:0000313" key="10">
    <source>
        <dbReference type="EMBL" id="SMX46312.1"/>
    </source>
</evidence>
<dbReference type="InterPro" id="IPR000183">
    <property type="entry name" value="Orn/DAP/Arg_de-COase"/>
</dbReference>
<evidence type="ECO:0000256" key="6">
    <source>
        <dbReference type="ARBA" id="ARBA00034138"/>
    </source>
</evidence>
<gene>
    <name evidence="10" type="primary">ldc</name>
    <name evidence="10" type="ORF">PEV8663_03222</name>
</gene>
<dbReference type="Proteomes" id="UP000220836">
    <property type="component" value="Unassembled WGS sequence"/>
</dbReference>
<dbReference type="GO" id="GO:0005737">
    <property type="term" value="C:cytoplasm"/>
    <property type="evidence" value="ECO:0007669"/>
    <property type="project" value="TreeGrafter"/>
</dbReference>
<dbReference type="PRINTS" id="PR01182">
    <property type="entry name" value="ORNDCRBXLASE"/>
</dbReference>
<organism evidence="10 11">
    <name type="scientific">Pelagimonas varians</name>
    <dbReference type="NCBI Taxonomy" id="696760"/>
    <lineage>
        <taxon>Bacteria</taxon>
        <taxon>Pseudomonadati</taxon>
        <taxon>Pseudomonadota</taxon>
        <taxon>Alphaproteobacteria</taxon>
        <taxon>Rhodobacterales</taxon>
        <taxon>Roseobacteraceae</taxon>
        <taxon>Pelagimonas</taxon>
    </lineage>
</organism>
<evidence type="ECO:0000256" key="8">
    <source>
        <dbReference type="PIRSR" id="PIRSR600183-50"/>
    </source>
</evidence>
<keyword evidence="3 8" id="KW-0663">Pyridoxal phosphate</keyword>
<keyword evidence="4 10" id="KW-0456">Lyase</keyword>
<protein>
    <recommendedName>
        <fullName evidence="6">ornithine decarboxylase</fullName>
        <ecNumber evidence="6">4.1.1.17</ecNumber>
    </recommendedName>
</protein>
<evidence type="ECO:0000256" key="1">
    <source>
        <dbReference type="ARBA" id="ARBA00001933"/>
    </source>
</evidence>
<comment type="pathway">
    <text evidence="5">Amine and polyamine biosynthesis; putrescine biosynthesis via L-ornithine pathway; putrescine from L-ornithine: step 1/1.</text>
</comment>
<evidence type="ECO:0000256" key="5">
    <source>
        <dbReference type="ARBA" id="ARBA00034115"/>
    </source>
</evidence>
<dbReference type="GO" id="GO:0033387">
    <property type="term" value="P:putrescine biosynthetic process from arginine, via ornithine"/>
    <property type="evidence" value="ECO:0007669"/>
    <property type="project" value="TreeGrafter"/>
</dbReference>
<evidence type="ECO:0000256" key="7">
    <source>
        <dbReference type="ARBA" id="ARBA00049127"/>
    </source>
</evidence>
<dbReference type="PANTHER" id="PTHR11482">
    <property type="entry name" value="ARGININE/DIAMINOPIMELATE/ORNITHINE DECARBOXYLASE"/>
    <property type="match status" value="1"/>
</dbReference>
<dbReference type="Gene3D" id="3.20.20.10">
    <property type="entry name" value="Alanine racemase"/>
    <property type="match status" value="1"/>
</dbReference>
<dbReference type="SUPFAM" id="SSF50621">
    <property type="entry name" value="Alanine racemase C-terminal domain-like"/>
    <property type="match status" value="1"/>
</dbReference>
<dbReference type="GO" id="GO:0004586">
    <property type="term" value="F:ornithine decarboxylase activity"/>
    <property type="evidence" value="ECO:0007669"/>
    <property type="project" value="UniProtKB-EC"/>
</dbReference>